<gene>
    <name evidence="2" type="ORF">CFT61_14100</name>
</gene>
<dbReference type="PANTHER" id="PTHR34585:SF22">
    <property type="entry name" value="HELIX-TURN-HELIX DOMAIN-CONTAINING PROTEIN"/>
    <property type="match status" value="1"/>
</dbReference>
<evidence type="ECO:0000259" key="1">
    <source>
        <dbReference type="Pfam" id="PF12728"/>
    </source>
</evidence>
<evidence type="ECO:0000313" key="2">
    <source>
        <dbReference type="EMBL" id="OXL42911.1"/>
    </source>
</evidence>
<organism evidence="2 3">
    <name type="scientific">Segatella copri</name>
    <dbReference type="NCBI Taxonomy" id="165179"/>
    <lineage>
        <taxon>Bacteria</taxon>
        <taxon>Pseudomonadati</taxon>
        <taxon>Bacteroidota</taxon>
        <taxon>Bacteroidia</taxon>
        <taxon>Bacteroidales</taxon>
        <taxon>Prevotellaceae</taxon>
        <taxon>Segatella</taxon>
    </lineage>
</organism>
<dbReference type="GO" id="GO:0003677">
    <property type="term" value="F:DNA binding"/>
    <property type="evidence" value="ECO:0007669"/>
    <property type="project" value="UniProtKB-KW"/>
</dbReference>
<dbReference type="RefSeq" id="WP_089545029.1">
    <property type="nucleotide sequence ID" value="NZ_JAHRGB010000028.1"/>
</dbReference>
<dbReference type="Pfam" id="PF12728">
    <property type="entry name" value="HTH_17"/>
    <property type="match status" value="1"/>
</dbReference>
<reference evidence="2 3" key="1">
    <citation type="submission" date="2017-07" db="EMBL/GenBank/DDBJ databases">
        <title>Draft genome sequence of Prevotella copri isolated from the gut of healthy adult Indian.</title>
        <authorList>
            <person name="Das B."/>
            <person name="Bag S."/>
            <person name="Ghosh T.S."/>
        </authorList>
    </citation>
    <scope>NUCLEOTIDE SEQUENCE [LARGE SCALE GENOMIC DNA]</scope>
    <source>
        <strain evidence="2 3">Indica</strain>
    </source>
</reference>
<proteinExistence type="predicted"/>
<protein>
    <submittedName>
        <fullName evidence="2">DNA-binding protein</fullName>
    </submittedName>
</protein>
<keyword evidence="2" id="KW-0238">DNA-binding</keyword>
<accession>A0AA91THK8</accession>
<name>A0AA91THK8_9BACT</name>
<dbReference type="InterPro" id="IPR009061">
    <property type="entry name" value="DNA-bd_dom_put_sf"/>
</dbReference>
<sequence length="98" mass="11279">MDIVIIERKTFDLLLESVKALTRKVDFLLEKSKDRSLAKWMDSEDVCKALNLSKRSLQSLRDKDLLPCTQIGRKFYYKPADVENFILHSAGTIEADCV</sequence>
<dbReference type="EMBL" id="NMPZ01000029">
    <property type="protein sequence ID" value="OXL42911.1"/>
    <property type="molecule type" value="Genomic_DNA"/>
</dbReference>
<feature type="domain" description="Helix-turn-helix" evidence="1">
    <location>
        <begin position="40"/>
        <end position="86"/>
    </location>
</feature>
<dbReference type="Proteomes" id="UP000215155">
    <property type="component" value="Unassembled WGS sequence"/>
</dbReference>
<dbReference type="SUPFAM" id="SSF46955">
    <property type="entry name" value="Putative DNA-binding domain"/>
    <property type="match status" value="1"/>
</dbReference>
<evidence type="ECO:0000313" key="3">
    <source>
        <dbReference type="Proteomes" id="UP000215155"/>
    </source>
</evidence>
<dbReference type="InterPro" id="IPR041657">
    <property type="entry name" value="HTH_17"/>
</dbReference>
<comment type="caution">
    <text evidence="2">The sequence shown here is derived from an EMBL/GenBank/DDBJ whole genome shotgun (WGS) entry which is preliminary data.</text>
</comment>
<dbReference type="PANTHER" id="PTHR34585">
    <property type="match status" value="1"/>
</dbReference>
<dbReference type="AlphaFoldDB" id="A0AA91THK8"/>